<accession>A0A9Q1LK68</accession>
<evidence type="ECO:0000313" key="3">
    <source>
        <dbReference type="Proteomes" id="UP001152561"/>
    </source>
</evidence>
<dbReference type="AlphaFoldDB" id="A0A9Q1LK68"/>
<proteinExistence type="predicted"/>
<protein>
    <submittedName>
        <fullName evidence="2">Uncharacterized protein</fullName>
    </submittedName>
</protein>
<dbReference type="EMBL" id="JAJAGQ010000018">
    <property type="protein sequence ID" value="KAJ8536603.1"/>
    <property type="molecule type" value="Genomic_DNA"/>
</dbReference>
<evidence type="ECO:0000256" key="1">
    <source>
        <dbReference type="SAM" id="MobiDB-lite"/>
    </source>
</evidence>
<gene>
    <name evidence="2" type="ORF">K7X08_035004</name>
</gene>
<keyword evidence="3" id="KW-1185">Reference proteome</keyword>
<comment type="caution">
    <text evidence="2">The sequence shown here is derived from an EMBL/GenBank/DDBJ whole genome shotgun (WGS) entry which is preliminary data.</text>
</comment>
<reference evidence="3" key="1">
    <citation type="journal article" date="2023" name="Proc. Natl. Acad. Sci. U.S.A.">
        <title>Genomic and structural basis for evolution of tropane alkaloid biosynthesis.</title>
        <authorList>
            <person name="Wanga Y.-J."/>
            <person name="Taina T."/>
            <person name="Yua J.-Y."/>
            <person name="Lia J."/>
            <person name="Xua B."/>
            <person name="Chenc J."/>
            <person name="D'Auriad J.C."/>
            <person name="Huanga J.-P."/>
            <person name="Huanga S.-X."/>
        </authorList>
    </citation>
    <scope>NUCLEOTIDE SEQUENCE [LARGE SCALE GENOMIC DNA]</scope>
    <source>
        <strain evidence="3">cv. KIB-2019</strain>
    </source>
</reference>
<dbReference type="Proteomes" id="UP001152561">
    <property type="component" value="Unassembled WGS sequence"/>
</dbReference>
<evidence type="ECO:0000313" key="2">
    <source>
        <dbReference type="EMBL" id="KAJ8536603.1"/>
    </source>
</evidence>
<name>A0A9Q1LK68_9SOLA</name>
<organism evidence="2 3">
    <name type="scientific">Anisodus acutangulus</name>
    <dbReference type="NCBI Taxonomy" id="402998"/>
    <lineage>
        <taxon>Eukaryota</taxon>
        <taxon>Viridiplantae</taxon>
        <taxon>Streptophyta</taxon>
        <taxon>Embryophyta</taxon>
        <taxon>Tracheophyta</taxon>
        <taxon>Spermatophyta</taxon>
        <taxon>Magnoliopsida</taxon>
        <taxon>eudicotyledons</taxon>
        <taxon>Gunneridae</taxon>
        <taxon>Pentapetalae</taxon>
        <taxon>asterids</taxon>
        <taxon>lamiids</taxon>
        <taxon>Solanales</taxon>
        <taxon>Solanaceae</taxon>
        <taxon>Solanoideae</taxon>
        <taxon>Hyoscyameae</taxon>
        <taxon>Anisodus</taxon>
    </lineage>
</organism>
<feature type="region of interest" description="Disordered" evidence="1">
    <location>
        <begin position="1"/>
        <end position="47"/>
    </location>
</feature>
<feature type="compositionally biased region" description="Basic and acidic residues" evidence="1">
    <location>
        <begin position="1"/>
        <end position="13"/>
    </location>
</feature>
<sequence>MVYDNERAKRDAIRNMSMQGNRHVPMNPASARQAAHPGQPAGGNLKRAHAEAAMSALNQEALLKKKRRTAELKSELDPAALPLELLRVVTDAEIEAQEKSCRYFRLRKHMCGFDGLCGAVVVKVQYRDSNHF</sequence>